<proteinExistence type="inferred from homology"/>
<comment type="function">
    <text evidence="9">Catalyzes the hydroxylation of the N(6)-(4-aminobutyl)-L-lysine intermediate produced by deoxyhypusine synthase/DHPS on a critical lysine of the eukaryotic translation initiation factor 5A/eIF-5A. This is the second step of the post-translational modification of that lysine into an unusual amino acid residue named hypusine. Hypusination is unique to mature eIF-5A factor and is essential for its function.</text>
</comment>
<evidence type="ECO:0000256" key="1">
    <source>
        <dbReference type="ARBA" id="ARBA00000068"/>
    </source>
</evidence>
<dbReference type="GO" id="GO:0005634">
    <property type="term" value="C:nucleus"/>
    <property type="evidence" value="ECO:0007669"/>
    <property type="project" value="UniProtKB-SubCell"/>
</dbReference>
<dbReference type="Proteomes" id="UP000245768">
    <property type="component" value="Unassembled WGS sequence"/>
</dbReference>
<feature type="repeat" description="HEAT" evidence="11">
    <location>
        <begin position="79"/>
        <end position="119"/>
    </location>
</feature>
<dbReference type="InterPro" id="IPR004155">
    <property type="entry name" value="PBS_lyase_HEAT"/>
</dbReference>
<keyword evidence="5 10" id="KW-0560">Oxidoreductase</keyword>
<dbReference type="InterPro" id="IPR016024">
    <property type="entry name" value="ARM-type_fold"/>
</dbReference>
<gene>
    <name evidence="10" type="primary">LIA1</name>
    <name evidence="13" type="ORF">FA10DRAFT_295530</name>
</gene>
<dbReference type="PANTHER" id="PTHR12697:SF5">
    <property type="entry name" value="DEOXYHYPUSINE HYDROXYLASE"/>
    <property type="match status" value="1"/>
</dbReference>
<comment type="similarity">
    <text evidence="10">Belongs to the deoxyhypusine hydroxylase family.</text>
</comment>
<feature type="binding site" evidence="10">
    <location>
        <position position="294"/>
    </location>
    <ligand>
        <name>Fe cation</name>
        <dbReference type="ChEBI" id="CHEBI:24875"/>
        <label>2</label>
    </ligand>
</feature>
<feature type="region of interest" description="Disordered" evidence="12">
    <location>
        <begin position="142"/>
        <end position="187"/>
    </location>
</feature>
<feature type="binding site" evidence="10">
    <location>
        <position position="66"/>
    </location>
    <ligand>
        <name>Fe cation</name>
        <dbReference type="ChEBI" id="CHEBI:24875"/>
        <label>1</label>
    </ligand>
</feature>
<evidence type="ECO:0000256" key="6">
    <source>
        <dbReference type="ARBA" id="ARBA00023004"/>
    </source>
</evidence>
<dbReference type="InterPro" id="IPR011989">
    <property type="entry name" value="ARM-like"/>
</dbReference>
<dbReference type="STRING" id="215250.A0A316YPP4"/>
<dbReference type="UniPathway" id="UPA00354"/>
<feature type="binding site" evidence="10">
    <location>
        <position position="295"/>
    </location>
    <ligand>
        <name>Fe cation</name>
        <dbReference type="ChEBI" id="CHEBI:24875"/>
        <label>2</label>
    </ligand>
</feature>
<keyword evidence="10" id="KW-0963">Cytoplasm</keyword>
<feature type="binding site" evidence="10">
    <location>
        <position position="261"/>
    </location>
    <ligand>
        <name>Fe cation</name>
        <dbReference type="ChEBI" id="CHEBI:24875"/>
        <label>2</label>
    </ligand>
</feature>
<feature type="binding site" evidence="10">
    <location>
        <position position="99"/>
    </location>
    <ligand>
        <name>Fe cation</name>
        <dbReference type="ChEBI" id="CHEBI:24875"/>
        <label>1</label>
    </ligand>
</feature>
<evidence type="ECO:0000256" key="10">
    <source>
        <dbReference type="HAMAP-Rule" id="MF_03101"/>
    </source>
</evidence>
<dbReference type="GO" id="GO:0046872">
    <property type="term" value="F:metal ion binding"/>
    <property type="evidence" value="ECO:0007669"/>
    <property type="project" value="UniProtKB-KW"/>
</dbReference>
<keyword evidence="10" id="KW-0539">Nucleus</keyword>
<comment type="function">
    <text evidence="10">Catalyzes the hydroxylation of the N(6)-(4-aminobutyl)-L-lysine intermediate to form hypusine, an essential post-translational modification only found in mature eIF-5A factor.</text>
</comment>
<evidence type="ECO:0000256" key="4">
    <source>
        <dbReference type="ARBA" id="ARBA00022737"/>
    </source>
</evidence>
<dbReference type="Pfam" id="PF13646">
    <property type="entry name" value="HEAT_2"/>
    <property type="match status" value="1"/>
</dbReference>
<feature type="region of interest" description="Disordered" evidence="12">
    <location>
        <begin position="303"/>
        <end position="324"/>
    </location>
</feature>
<organism evidence="13 14">
    <name type="scientific">Acaromyces ingoldii</name>
    <dbReference type="NCBI Taxonomy" id="215250"/>
    <lineage>
        <taxon>Eukaryota</taxon>
        <taxon>Fungi</taxon>
        <taxon>Dikarya</taxon>
        <taxon>Basidiomycota</taxon>
        <taxon>Ustilaginomycotina</taxon>
        <taxon>Exobasidiomycetes</taxon>
        <taxon>Exobasidiales</taxon>
        <taxon>Cryptobasidiaceae</taxon>
        <taxon>Acaromyces</taxon>
    </lineage>
</organism>
<keyword evidence="3 10" id="KW-0479">Metal-binding</keyword>
<sequence>MTTGPSLDKLSACLCDASGSEALDARFRALFSLKGLAAADGARTQAVIDVIAAAFEGNDSALLKHEMAYVLGQIKDVGAMPCLEHVLADAKEHAMVRHEAAEAMGAIGSTVALPTLKRYLSDADVSVRETCELAIRKIEYEQGGGGSSKSGDMSEAEAITRAKAEADSGDNDDEDIKSAFAPIDPAPAHSTRSAELVASIATYRQQLTAGPSLPLFERYRAMFSLRNAVHAARRLEAESAGTDAVLALAAGLADGSALFRHEICFVFGELAHAACVDSMLTVLDDSAEHEMVRHEAAEALGAVVEEEEEEEEEEEGEEKDGQVKGKIMARLQRWAGDKEAPRVVRESCIVALDEMAYNNDPSQFQPVEA</sequence>
<feature type="binding site" evidence="10">
    <location>
        <position position="98"/>
    </location>
    <ligand>
        <name>Fe cation</name>
        <dbReference type="ChEBI" id="CHEBI:24875"/>
        <label>1</label>
    </ligand>
</feature>
<dbReference type="GO" id="GO:0019135">
    <property type="term" value="F:deoxyhypusine monooxygenase activity"/>
    <property type="evidence" value="ECO:0007669"/>
    <property type="project" value="UniProtKB-UniRule"/>
</dbReference>
<keyword evidence="8 10" id="KW-0386">Hypusine biosynthesis</keyword>
<evidence type="ECO:0000256" key="11">
    <source>
        <dbReference type="PROSITE-ProRule" id="PRU00103"/>
    </source>
</evidence>
<evidence type="ECO:0000256" key="12">
    <source>
        <dbReference type="SAM" id="MobiDB-lite"/>
    </source>
</evidence>
<evidence type="ECO:0000256" key="7">
    <source>
        <dbReference type="ARBA" id="ARBA00023033"/>
    </source>
</evidence>
<comment type="subcellular location">
    <subcellularLocation>
        <location evidence="10">Cytoplasm</location>
    </subcellularLocation>
    <subcellularLocation>
        <location evidence="10">Nucleus</location>
    </subcellularLocation>
</comment>
<keyword evidence="4" id="KW-0677">Repeat</keyword>
<comment type="pathway">
    <text evidence="2 10">Protein modification; eIF5A hypusination.</text>
</comment>
<keyword evidence="6 10" id="KW-0408">Iron</keyword>
<evidence type="ECO:0000256" key="5">
    <source>
        <dbReference type="ARBA" id="ARBA00023002"/>
    </source>
</evidence>
<name>A0A316YPP4_9BASI</name>
<dbReference type="EC" id="1.14.99.29" evidence="10"/>
<evidence type="ECO:0000256" key="3">
    <source>
        <dbReference type="ARBA" id="ARBA00022723"/>
    </source>
</evidence>
<evidence type="ECO:0000256" key="2">
    <source>
        <dbReference type="ARBA" id="ARBA00005041"/>
    </source>
</evidence>
<evidence type="ECO:0000313" key="14">
    <source>
        <dbReference type="Proteomes" id="UP000245768"/>
    </source>
</evidence>
<keyword evidence="7 10" id="KW-0503">Monooxygenase</keyword>
<dbReference type="EMBL" id="KZ819637">
    <property type="protein sequence ID" value="PWN89715.1"/>
    <property type="molecule type" value="Genomic_DNA"/>
</dbReference>
<keyword evidence="14" id="KW-1185">Reference proteome</keyword>
<dbReference type="SUPFAM" id="SSF48371">
    <property type="entry name" value="ARM repeat"/>
    <property type="match status" value="1"/>
</dbReference>
<accession>A0A316YPP4</accession>
<dbReference type="AlphaFoldDB" id="A0A316YPP4"/>
<dbReference type="PANTHER" id="PTHR12697">
    <property type="entry name" value="PBS LYASE HEAT-LIKE PROTEIN"/>
    <property type="match status" value="1"/>
</dbReference>
<comment type="catalytic activity">
    <reaction evidence="1 10">
        <text>[eIF5A protein]-deoxyhypusine + AH2 + O2 = [eIF5A protein]-hypusine + A + H2O</text>
        <dbReference type="Rhea" id="RHEA:14101"/>
        <dbReference type="Rhea" id="RHEA-COMP:10144"/>
        <dbReference type="Rhea" id="RHEA-COMP:12592"/>
        <dbReference type="ChEBI" id="CHEBI:13193"/>
        <dbReference type="ChEBI" id="CHEBI:15377"/>
        <dbReference type="ChEBI" id="CHEBI:15379"/>
        <dbReference type="ChEBI" id="CHEBI:17499"/>
        <dbReference type="ChEBI" id="CHEBI:82657"/>
        <dbReference type="ChEBI" id="CHEBI:91175"/>
        <dbReference type="EC" id="1.14.99.29"/>
    </reaction>
</comment>
<dbReference type="HAMAP" id="MF_03101">
    <property type="entry name" value="Deoxyhypusine_hydroxylase"/>
    <property type="match status" value="1"/>
</dbReference>
<evidence type="ECO:0000256" key="9">
    <source>
        <dbReference type="ARBA" id="ARBA00045876"/>
    </source>
</evidence>
<dbReference type="PROSITE" id="PS50077">
    <property type="entry name" value="HEAT_REPEAT"/>
    <property type="match status" value="1"/>
</dbReference>
<dbReference type="InterPro" id="IPR021133">
    <property type="entry name" value="HEAT_type_2"/>
</dbReference>
<dbReference type="InterPro" id="IPR027517">
    <property type="entry name" value="Deoxyhypusine_hydroxylase"/>
</dbReference>
<feature type="binding site" evidence="10">
    <location>
        <position position="262"/>
    </location>
    <ligand>
        <name>Fe cation</name>
        <dbReference type="ChEBI" id="CHEBI:24875"/>
        <label>2</label>
    </ligand>
</feature>
<evidence type="ECO:0000256" key="8">
    <source>
        <dbReference type="ARBA" id="ARBA00023256"/>
    </source>
</evidence>
<dbReference type="Gene3D" id="1.25.10.10">
    <property type="entry name" value="Leucine-rich Repeat Variant"/>
    <property type="match status" value="2"/>
</dbReference>
<evidence type="ECO:0000313" key="13">
    <source>
        <dbReference type="EMBL" id="PWN89715.1"/>
    </source>
</evidence>
<feature type="binding site" evidence="10">
    <location>
        <position position="65"/>
    </location>
    <ligand>
        <name>Fe cation</name>
        <dbReference type="ChEBI" id="CHEBI:24875"/>
        <label>1</label>
    </ligand>
</feature>
<comment type="cofactor">
    <cofactor evidence="10">
        <name>Fe(2+)</name>
        <dbReference type="ChEBI" id="CHEBI:29033"/>
    </cofactor>
    <text evidence="10">Binds 2 Fe(2+) ions per subunit.</text>
</comment>
<dbReference type="OrthoDB" id="421002at2759"/>
<feature type="compositionally biased region" description="Acidic residues" evidence="12">
    <location>
        <begin position="304"/>
        <end position="318"/>
    </location>
</feature>
<dbReference type="GO" id="GO:0005737">
    <property type="term" value="C:cytoplasm"/>
    <property type="evidence" value="ECO:0007669"/>
    <property type="project" value="UniProtKB-SubCell"/>
</dbReference>
<dbReference type="InParanoid" id="A0A316YPP4"/>
<dbReference type="SMART" id="SM00567">
    <property type="entry name" value="EZ_HEAT"/>
    <property type="match status" value="6"/>
</dbReference>
<protein>
    <recommendedName>
        <fullName evidence="10">Deoxyhypusine hydroxylase</fullName>
        <shortName evidence="10">DOHH</shortName>
        <ecNumber evidence="10">1.14.99.29</ecNumber>
    </recommendedName>
    <alternativeName>
        <fullName evidence="10">Deoxyhypusine dioxygenase</fullName>
    </alternativeName>
    <alternativeName>
        <fullName evidence="10">Deoxyhypusine monooxygenase</fullName>
    </alternativeName>
</protein>
<reference evidence="13" key="1">
    <citation type="journal article" date="2018" name="Mol. Biol. Evol.">
        <title>Broad Genomic Sampling Reveals a Smut Pathogenic Ancestry of the Fungal Clade Ustilaginomycotina.</title>
        <authorList>
            <person name="Kijpornyongpan T."/>
            <person name="Mondo S.J."/>
            <person name="Barry K."/>
            <person name="Sandor L."/>
            <person name="Lee J."/>
            <person name="Lipzen A."/>
            <person name="Pangilinan J."/>
            <person name="LaButti K."/>
            <person name="Hainaut M."/>
            <person name="Henrissat B."/>
            <person name="Grigoriev I.V."/>
            <person name="Spatafora J.W."/>
            <person name="Aime M.C."/>
        </authorList>
    </citation>
    <scope>NUCLEOTIDE SEQUENCE [LARGE SCALE GENOMIC DNA]</scope>
    <source>
        <strain evidence="13">MCA 4198</strain>
    </source>
</reference>
<dbReference type="FunCoup" id="A0A316YPP4">
    <property type="interactions" value="327"/>
</dbReference>